<sequence length="623" mass="68356">MRSNEFRKLLAATTWAATVSLLILCPAGLSLGASLESTDDVKETTAVLKAGPMLKRAELIQTSPAIGSMELLNKETAAQLVQNAVVAPLWERADQSKGLRVLQHDEMLAEGVVIEPAFAPLGGSTRRMVAQNQSWLFMIDELPGAHFAHPVKLVLVDAITGERQEMETDWWPKVNDVQLFDTEPARTDPKLTTFYIRPTAEVKLSTSSGVLGQLERIKPKINCDVWAVLVCGYNDLPDTFDDDTNGMYSVLRNLGVPDDHIFYVSPHAGHAGVDRPTSRSNVQWAINEVAAQSDIKDKVLFLYSSHGNVNFVSCVPDIPDGGSITASEMDTWLDAISCKEMAIIIEACHSGSFIGKYKDGTYIAGENELTGDGETNRVVFTSASTDTSSWPDIDGGSDPNPADTGSESIYGYMMAFSIASADTNGDGRISFGEAHQYAWDNDVTRILGWNVPQLIESGLNKANVYHQCLQYECYSNLPSPKLTLIGTEDYTTSGGEYTRYKLSVTNWNAYPAELFESAPDLPACGLNTESSRTWVDIYDDSGKRLYGFCALSSPSDLQNLWFAVKKGETPPKRVYVVLKDRRCDEEYTSNQVTTEQKILAIAPANMNVVQIKEPMSVVGKMLA</sequence>
<evidence type="ECO:0000313" key="4">
    <source>
        <dbReference type="Proteomes" id="UP000053961"/>
    </source>
</evidence>
<evidence type="ECO:0000313" key="5">
    <source>
        <dbReference type="Proteomes" id="UP000057043"/>
    </source>
</evidence>
<dbReference type="EMBL" id="LGHB01000030">
    <property type="protein sequence ID" value="KUK95625.1"/>
    <property type="molecule type" value="Genomic_DNA"/>
</dbReference>
<feature type="domain" description="Peptidase C14 caspase" evidence="1">
    <location>
        <begin position="241"/>
        <end position="396"/>
    </location>
</feature>
<name>A0A101FU58_9EURY</name>
<evidence type="ECO:0000313" key="2">
    <source>
        <dbReference type="EMBL" id="KUK44509.1"/>
    </source>
</evidence>
<dbReference type="Proteomes" id="UP000053961">
    <property type="component" value="Unassembled WGS sequence"/>
</dbReference>
<evidence type="ECO:0000313" key="3">
    <source>
        <dbReference type="EMBL" id="KUK95625.1"/>
    </source>
</evidence>
<dbReference type="Proteomes" id="UP000057043">
    <property type="component" value="Unassembled WGS sequence"/>
</dbReference>
<comment type="caution">
    <text evidence="2">The sequence shown here is derived from an EMBL/GenBank/DDBJ whole genome shotgun (WGS) entry which is preliminary data.</text>
</comment>
<dbReference type="PATRIC" id="fig|301375.6.peg.903"/>
<accession>A0A101FU58</accession>
<dbReference type="GO" id="GO:0006508">
    <property type="term" value="P:proteolysis"/>
    <property type="evidence" value="ECO:0007669"/>
    <property type="project" value="InterPro"/>
</dbReference>
<organism evidence="2 5">
    <name type="scientific">Methanothrix harundinacea</name>
    <dbReference type="NCBI Taxonomy" id="301375"/>
    <lineage>
        <taxon>Archaea</taxon>
        <taxon>Methanobacteriati</taxon>
        <taxon>Methanobacteriota</taxon>
        <taxon>Stenosarchaea group</taxon>
        <taxon>Methanomicrobia</taxon>
        <taxon>Methanotrichales</taxon>
        <taxon>Methanotrichaceae</taxon>
        <taxon>Methanothrix</taxon>
    </lineage>
</organism>
<dbReference type="Gene3D" id="3.40.50.1460">
    <property type="match status" value="1"/>
</dbReference>
<dbReference type="InterPro" id="IPR011600">
    <property type="entry name" value="Pept_C14_caspase"/>
</dbReference>
<gene>
    <name evidence="2" type="ORF">XD72_1117</name>
    <name evidence="3" type="ORF">XE07_1701</name>
</gene>
<dbReference type="AlphaFoldDB" id="A0A101FU58"/>
<protein>
    <recommendedName>
        <fullName evidence="1">Peptidase C14 caspase domain-containing protein</fullName>
    </recommendedName>
</protein>
<dbReference type="GO" id="GO:0004197">
    <property type="term" value="F:cysteine-type endopeptidase activity"/>
    <property type="evidence" value="ECO:0007669"/>
    <property type="project" value="InterPro"/>
</dbReference>
<proteinExistence type="predicted"/>
<reference evidence="3" key="1">
    <citation type="journal article" date="2015" name="MBio">
        <title>Genome-resolved metagenomic analysis reveals roles for candidate phyla and other microbial community members in biogeochemical transformations in oil reservoirs.</title>
        <authorList>
            <person name="Hu P."/>
            <person name="Tom L."/>
            <person name="Singh A."/>
            <person name="Thomas B.C."/>
            <person name="Baker B.J."/>
            <person name="Piceno Y.M."/>
            <person name="Andersen G.L."/>
            <person name="Banfield J.F."/>
        </authorList>
    </citation>
    <scope>NUCLEOTIDE SEQUENCE [LARGE SCALE GENOMIC DNA]</scope>
    <source>
        <strain evidence="3">56_747</strain>
    </source>
</reference>
<evidence type="ECO:0000259" key="1">
    <source>
        <dbReference type="Pfam" id="PF00656"/>
    </source>
</evidence>
<dbReference type="Pfam" id="PF00656">
    <property type="entry name" value="Peptidase_C14"/>
    <property type="match status" value="1"/>
</dbReference>
<reference evidence="4 5" key="2">
    <citation type="journal article" date="2015" name="MBio">
        <title>Genome-Resolved Metagenomic Analysis Reveals Roles for Candidate Phyla and Other Microbial Community Members in Biogeochemical Transformations in Oil Reservoirs.</title>
        <authorList>
            <person name="Hu P."/>
            <person name="Tom L."/>
            <person name="Singh A."/>
            <person name="Thomas B.C."/>
            <person name="Baker B.J."/>
            <person name="Piceno Y.M."/>
            <person name="Andersen G.L."/>
            <person name="Banfield J.F."/>
        </authorList>
    </citation>
    <scope>NUCLEOTIDE SEQUENCE [LARGE SCALE GENOMIC DNA]</scope>
    <source>
        <strain evidence="2">57_489</strain>
    </source>
</reference>
<dbReference type="EMBL" id="LGFT01000023">
    <property type="protein sequence ID" value="KUK44509.1"/>
    <property type="molecule type" value="Genomic_DNA"/>
</dbReference>